<proteinExistence type="predicted"/>
<gene>
    <name evidence="1" type="ORF">BDV96DRAFT_119641</name>
</gene>
<sequence length="220" mass="24500">MFVAELSYGVSPPNKGDILNSAVSTPFASTVVVQYKIREPPNKGDILNSAVSTPFARAIVVQCEFTHYLYQRRWQDQPLTLRFDPIGRLRSALRDCCTIQIRERPNKGDILNSAVGAVASQHEEILSFLLLSIAERDPYASYASEWVIVTLRGWGTLSAVGPFMFVLRSVSLQVLPPPRVTASSLTQISCRQSLRPASTMTFASTTRTLIRTLWRPDPKS</sequence>
<evidence type="ECO:0000313" key="2">
    <source>
        <dbReference type="Proteomes" id="UP000799770"/>
    </source>
</evidence>
<dbReference type="EMBL" id="ML977328">
    <property type="protein sequence ID" value="KAF2113231.1"/>
    <property type="molecule type" value="Genomic_DNA"/>
</dbReference>
<dbReference type="Proteomes" id="UP000799770">
    <property type="component" value="Unassembled WGS sequence"/>
</dbReference>
<evidence type="ECO:0000313" key="1">
    <source>
        <dbReference type="EMBL" id="KAF2113231.1"/>
    </source>
</evidence>
<keyword evidence="2" id="KW-1185">Reference proteome</keyword>
<protein>
    <submittedName>
        <fullName evidence="1">Uncharacterized protein</fullName>
    </submittedName>
</protein>
<name>A0A6A5Z4J3_9PLEO</name>
<organism evidence="1 2">
    <name type="scientific">Lophiotrema nucula</name>
    <dbReference type="NCBI Taxonomy" id="690887"/>
    <lineage>
        <taxon>Eukaryota</taxon>
        <taxon>Fungi</taxon>
        <taxon>Dikarya</taxon>
        <taxon>Ascomycota</taxon>
        <taxon>Pezizomycotina</taxon>
        <taxon>Dothideomycetes</taxon>
        <taxon>Pleosporomycetidae</taxon>
        <taxon>Pleosporales</taxon>
        <taxon>Lophiotremataceae</taxon>
        <taxon>Lophiotrema</taxon>
    </lineage>
</organism>
<accession>A0A6A5Z4J3</accession>
<dbReference type="AlphaFoldDB" id="A0A6A5Z4J3"/>
<reference evidence="1" key="1">
    <citation type="journal article" date="2020" name="Stud. Mycol.">
        <title>101 Dothideomycetes genomes: a test case for predicting lifestyles and emergence of pathogens.</title>
        <authorList>
            <person name="Haridas S."/>
            <person name="Albert R."/>
            <person name="Binder M."/>
            <person name="Bloem J."/>
            <person name="Labutti K."/>
            <person name="Salamov A."/>
            <person name="Andreopoulos B."/>
            <person name="Baker S."/>
            <person name="Barry K."/>
            <person name="Bills G."/>
            <person name="Bluhm B."/>
            <person name="Cannon C."/>
            <person name="Castanera R."/>
            <person name="Culley D."/>
            <person name="Daum C."/>
            <person name="Ezra D."/>
            <person name="Gonzalez J."/>
            <person name="Henrissat B."/>
            <person name="Kuo A."/>
            <person name="Liang C."/>
            <person name="Lipzen A."/>
            <person name="Lutzoni F."/>
            <person name="Magnuson J."/>
            <person name="Mondo S."/>
            <person name="Nolan M."/>
            <person name="Ohm R."/>
            <person name="Pangilinan J."/>
            <person name="Park H.-J."/>
            <person name="Ramirez L."/>
            <person name="Alfaro M."/>
            <person name="Sun H."/>
            <person name="Tritt A."/>
            <person name="Yoshinaga Y."/>
            <person name="Zwiers L.-H."/>
            <person name="Turgeon B."/>
            <person name="Goodwin S."/>
            <person name="Spatafora J."/>
            <person name="Crous P."/>
            <person name="Grigoriev I."/>
        </authorList>
    </citation>
    <scope>NUCLEOTIDE SEQUENCE</scope>
    <source>
        <strain evidence="1">CBS 627.86</strain>
    </source>
</reference>